<dbReference type="Proteomes" id="UP001530293">
    <property type="component" value="Unassembled WGS sequence"/>
</dbReference>
<feature type="region of interest" description="Disordered" evidence="1">
    <location>
        <begin position="311"/>
        <end position="332"/>
    </location>
</feature>
<keyword evidence="3" id="KW-1185">Reference proteome</keyword>
<dbReference type="PANTHER" id="PTHR33099:SF7">
    <property type="entry name" value="MYND-TYPE DOMAIN-CONTAINING PROTEIN"/>
    <property type="match status" value="1"/>
</dbReference>
<evidence type="ECO:0000256" key="1">
    <source>
        <dbReference type="SAM" id="MobiDB-lite"/>
    </source>
</evidence>
<gene>
    <name evidence="2" type="ORF">ACHAWU_005476</name>
</gene>
<accession>A0ABD3MVQ0</accession>
<comment type="caution">
    <text evidence="2">The sequence shown here is derived from an EMBL/GenBank/DDBJ whole genome shotgun (WGS) entry which is preliminary data.</text>
</comment>
<dbReference type="Gene3D" id="2.60.120.620">
    <property type="entry name" value="q2cbj1_9rhob like domain"/>
    <property type="match status" value="1"/>
</dbReference>
<evidence type="ECO:0000313" key="3">
    <source>
        <dbReference type="Proteomes" id="UP001530293"/>
    </source>
</evidence>
<dbReference type="AlphaFoldDB" id="A0ABD3MVQ0"/>
<dbReference type="EMBL" id="JALLBG020000070">
    <property type="protein sequence ID" value="KAL3768018.1"/>
    <property type="molecule type" value="Genomic_DNA"/>
</dbReference>
<name>A0ABD3MVQ0_9STRA</name>
<protein>
    <recommendedName>
        <fullName evidence="4">Prolyl 4-hydroxylase alpha subunit Fe(2+) 2OG dioxygenase domain-containing protein</fullName>
    </recommendedName>
</protein>
<evidence type="ECO:0008006" key="4">
    <source>
        <dbReference type="Google" id="ProtNLM"/>
    </source>
</evidence>
<organism evidence="2 3">
    <name type="scientific">Discostella pseudostelligera</name>
    <dbReference type="NCBI Taxonomy" id="259834"/>
    <lineage>
        <taxon>Eukaryota</taxon>
        <taxon>Sar</taxon>
        <taxon>Stramenopiles</taxon>
        <taxon>Ochrophyta</taxon>
        <taxon>Bacillariophyta</taxon>
        <taxon>Coscinodiscophyceae</taxon>
        <taxon>Thalassiosirophycidae</taxon>
        <taxon>Stephanodiscales</taxon>
        <taxon>Stephanodiscaceae</taxon>
        <taxon>Discostella</taxon>
    </lineage>
</organism>
<feature type="region of interest" description="Disordered" evidence="1">
    <location>
        <begin position="820"/>
        <end position="846"/>
    </location>
</feature>
<feature type="compositionally biased region" description="Polar residues" evidence="1">
    <location>
        <begin position="836"/>
        <end position="846"/>
    </location>
</feature>
<evidence type="ECO:0000313" key="2">
    <source>
        <dbReference type="EMBL" id="KAL3768018.1"/>
    </source>
</evidence>
<dbReference type="PANTHER" id="PTHR33099">
    <property type="entry name" value="FE2OG DIOXYGENASE DOMAIN-CONTAINING PROTEIN"/>
    <property type="match status" value="1"/>
</dbReference>
<sequence length="846" mass="94082">MSSIADALYEALMDVETTGAFATGGKLEGCPMPGLVVDGVGAIALPLHPDQAKSLTEHSVQAPFGRGAETVVDTAVRLCRQVEPTKIQLSAAWNAYIQKRATEYVTQLGVSSDNVEARLYKLVLYEEGGFFKSHKDTEKEPGMFGSLVVQLPAKHDAGTLAVRHRGDERLFDFSNDSDSYFYAAAFYTDCEHELHPVTNGMRLCLLYNLVRVGGDGPLPSLAERDAQCDQLLQIATQWEEDPDAPEKLCLALDHEYTTKNLAFRKLKGADKERVDALLQSKCFDLHLALIEKHMRGDAEYEHGSYSYNRYGYDSDEGDSEDSESGCGRGGGGKHHIMEDCHESSTRVYTWINVQDTEVTMKGLDIYLDEEILNAEEALFDSDAEPDKEEYESYMGNYGPTVEYWYHRAVLVIWPRSMSVRIVCNSSFEAAIQLVQQRVTSKANDALNTLKEVVEYATGNSNSAHAYYLAPLLQAACTMKQPKFVLDVMQLLCKTGTTADRNEAMLDAIHLLGWNTARSSTLAAVLATPCDRLQHAATLALKLERLGTTFKEAAAFIAQEVAKKYVGYEVLNSISAATVSKMLFCFPCCSEQRAVFVARATELSTPALASVLQTLNSMHGGQQMPDEFTSLASSYMSRTFSNYNTSEGNSNHNVAVFAILLNNNDEEMLEGFVRSVCATKDANLLQALTKSCLNMPQNKHVRMLAAARAAQLRYPKPTYSNQQPYANVPNHPQVTYFLRSDQTTLKYSNFNNLEHARNFGRKHFGGYNQREHHCARADADGRGSNAYVTITKTKDYYNTLLAKFQRDQAELQSLQPLLDEPIVQESKRQKTNDDGSSENSVIDLTDE</sequence>
<proteinExistence type="predicted"/>
<feature type="compositionally biased region" description="Acidic residues" evidence="1">
    <location>
        <begin position="313"/>
        <end position="323"/>
    </location>
</feature>
<reference evidence="2 3" key="1">
    <citation type="submission" date="2024-10" db="EMBL/GenBank/DDBJ databases">
        <title>Updated reference genomes for cyclostephanoid diatoms.</title>
        <authorList>
            <person name="Roberts W.R."/>
            <person name="Alverson A.J."/>
        </authorList>
    </citation>
    <scope>NUCLEOTIDE SEQUENCE [LARGE SCALE GENOMIC DNA]</scope>
    <source>
        <strain evidence="2 3">AJA232-27</strain>
    </source>
</reference>